<gene>
    <name evidence="1" type="ORF">A7U60_g2798</name>
</gene>
<protein>
    <submittedName>
        <fullName evidence="1">Uncharacterized protein</fullName>
    </submittedName>
</protein>
<sequence>MLALAYSLKQNAQRLSLAKRIILTPKSNFRPSQIIQNQHVFVKHISTQFAPQSFLQFRARTAQKHANLPDLTICSTRRCYATVPSAATGGLRKFRRFFGILLKVTTAVCLLSVAWAISELWTSLHSPELSTWPESLRLPLISARIAQAAGKDEELVDILTKVWKTLQDTPVDALSPDPPIKMLGIAMWFADALEKDHQSIKAYRLLEQAIQLYQTRFQKSPLPNGKFICKSDATCEEFSVVAADSLSDNQVDTHSELEIMGRRHLISAFLKLSSLSEMVEPKAEGKWLTRAIRESIRLLPSCKDVNVLNYARLISDAEEFASHDASFTGLSTELSAQIESKEDPPVMTEVDKDTSISSVITMDEDTKSEDALPLLRWHVRDVISAIAVPLERIGMYAEKHGRPDIALRSYTAACDMLKSILATRKLEDVTLAYWTDIVHLLRIVNRHMDLHLRQLESEVHAVEWLYRLHVISRDSRLCNDIMGKSQQILEVNGSDWKLILSRKYEIIFELMFEYGISLRLAGDAPDTRREAKQIQAFMAVAKMEELGKLEQAMKAVKQSIAEGKTSIQSHMNAMALKEWEEMVRQRTKEDEPTTHQN</sequence>
<reference evidence="1" key="1">
    <citation type="submission" date="2016-06" db="EMBL/GenBank/DDBJ databases">
        <title>Draft Genome sequence of the fungus Inonotus baumii.</title>
        <authorList>
            <person name="Zhu H."/>
            <person name="Lin W."/>
        </authorList>
    </citation>
    <scope>NUCLEOTIDE SEQUENCE</scope>
    <source>
        <strain evidence="1">821</strain>
    </source>
</reference>
<keyword evidence="2" id="KW-1185">Reference proteome</keyword>
<comment type="caution">
    <text evidence="1">The sequence shown here is derived from an EMBL/GenBank/DDBJ whole genome shotgun (WGS) entry which is preliminary data.</text>
</comment>
<organism evidence="1 2">
    <name type="scientific">Sanghuangporus baumii</name>
    <name type="common">Phellinus baumii</name>
    <dbReference type="NCBI Taxonomy" id="108892"/>
    <lineage>
        <taxon>Eukaryota</taxon>
        <taxon>Fungi</taxon>
        <taxon>Dikarya</taxon>
        <taxon>Basidiomycota</taxon>
        <taxon>Agaricomycotina</taxon>
        <taxon>Agaricomycetes</taxon>
        <taxon>Hymenochaetales</taxon>
        <taxon>Hymenochaetaceae</taxon>
        <taxon>Sanghuangporus</taxon>
    </lineage>
</organism>
<dbReference type="AlphaFoldDB" id="A0A9Q5I220"/>
<dbReference type="OrthoDB" id="10050400at2759"/>
<evidence type="ECO:0000313" key="1">
    <source>
        <dbReference type="EMBL" id="OCB90035.1"/>
    </source>
</evidence>
<dbReference type="Proteomes" id="UP000757232">
    <property type="component" value="Unassembled WGS sequence"/>
</dbReference>
<proteinExistence type="predicted"/>
<name>A0A9Q5I220_SANBA</name>
<evidence type="ECO:0000313" key="2">
    <source>
        <dbReference type="Proteomes" id="UP000757232"/>
    </source>
</evidence>
<dbReference type="EMBL" id="LNZH02000143">
    <property type="protein sequence ID" value="OCB90035.1"/>
    <property type="molecule type" value="Genomic_DNA"/>
</dbReference>
<accession>A0A9Q5I220</accession>